<evidence type="ECO:0000313" key="2">
    <source>
        <dbReference type="EMBL" id="KAK3201683.1"/>
    </source>
</evidence>
<name>A0AAN6RF70_9PLEO</name>
<feature type="region of interest" description="Disordered" evidence="1">
    <location>
        <begin position="200"/>
        <end position="219"/>
    </location>
</feature>
<reference evidence="2 3" key="1">
    <citation type="submission" date="2021-02" db="EMBL/GenBank/DDBJ databases">
        <title>Genome assembly of Pseudopithomyces chartarum.</title>
        <authorList>
            <person name="Jauregui R."/>
            <person name="Singh J."/>
            <person name="Voisey C."/>
        </authorList>
    </citation>
    <scope>NUCLEOTIDE SEQUENCE [LARGE SCALE GENOMIC DNA]</scope>
    <source>
        <strain evidence="2 3">AGR01</strain>
    </source>
</reference>
<comment type="caution">
    <text evidence="2">The sequence shown here is derived from an EMBL/GenBank/DDBJ whole genome shotgun (WGS) entry which is preliminary data.</text>
</comment>
<keyword evidence="3" id="KW-1185">Reference proteome</keyword>
<organism evidence="2 3">
    <name type="scientific">Pseudopithomyces chartarum</name>
    <dbReference type="NCBI Taxonomy" id="1892770"/>
    <lineage>
        <taxon>Eukaryota</taxon>
        <taxon>Fungi</taxon>
        <taxon>Dikarya</taxon>
        <taxon>Ascomycota</taxon>
        <taxon>Pezizomycotina</taxon>
        <taxon>Dothideomycetes</taxon>
        <taxon>Pleosporomycetidae</taxon>
        <taxon>Pleosporales</taxon>
        <taxon>Massarineae</taxon>
        <taxon>Didymosphaeriaceae</taxon>
        <taxon>Pseudopithomyces</taxon>
    </lineage>
</organism>
<dbReference type="EMBL" id="WVTA01000015">
    <property type="protein sequence ID" value="KAK3201683.1"/>
    <property type="molecule type" value="Genomic_DNA"/>
</dbReference>
<sequence>MAASLFRDFSFDAPSRLQSSSMHHSMETTSPTTRSPAVFPTRPPTPPPSYDINDLAQALHRQDLRVVVDYKYRPAYEPLTPPSDDDSFANHIPSPLPLSTLRLNSATLRMQRQANVRMQSSAAHAKDIASLVERMIQVRDQCHVCERKSKSLSHPALDDDEDDEGVNMDYVPTAKEEMRAILPFYRAADRTDGTARVCKKPRMRRSTCSLNKLSKRHSR</sequence>
<feature type="region of interest" description="Disordered" evidence="1">
    <location>
        <begin position="17"/>
        <end position="45"/>
    </location>
</feature>
<proteinExistence type="predicted"/>
<dbReference type="Proteomes" id="UP001280581">
    <property type="component" value="Unassembled WGS sequence"/>
</dbReference>
<evidence type="ECO:0000256" key="1">
    <source>
        <dbReference type="SAM" id="MobiDB-lite"/>
    </source>
</evidence>
<protein>
    <submittedName>
        <fullName evidence="2">Uncharacterized protein</fullName>
    </submittedName>
</protein>
<dbReference type="AlphaFoldDB" id="A0AAN6RF70"/>
<evidence type="ECO:0000313" key="3">
    <source>
        <dbReference type="Proteomes" id="UP001280581"/>
    </source>
</evidence>
<accession>A0AAN6RF70</accession>
<gene>
    <name evidence="2" type="ORF">GRF29_164g279220</name>
</gene>
<feature type="compositionally biased region" description="Low complexity" evidence="1">
    <location>
        <begin position="19"/>
        <end position="33"/>
    </location>
</feature>